<dbReference type="PANTHER" id="PTHR46193:SF10">
    <property type="entry name" value="6-PHOSPHOGLUCONATE PHOSPHATASE"/>
    <property type="match status" value="1"/>
</dbReference>
<comment type="similarity">
    <text evidence="2">Belongs to the HAD-like hydrolase superfamily. CbbY/CbbZ/Gph/YieH family.</text>
</comment>
<organism evidence="5 6">
    <name type="scientific">Aquitalea palustris</name>
    <dbReference type="NCBI Taxonomy" id="2480983"/>
    <lineage>
        <taxon>Bacteria</taxon>
        <taxon>Pseudomonadati</taxon>
        <taxon>Pseudomonadota</taxon>
        <taxon>Betaproteobacteria</taxon>
        <taxon>Neisseriales</taxon>
        <taxon>Chromobacteriaceae</taxon>
        <taxon>Aquitalea</taxon>
    </lineage>
</organism>
<dbReference type="SFLD" id="SFLDS00003">
    <property type="entry name" value="Haloacid_Dehalogenase"/>
    <property type="match status" value="1"/>
</dbReference>
<dbReference type="NCBIfam" id="TIGR01509">
    <property type="entry name" value="HAD-SF-IA-v3"/>
    <property type="match status" value="1"/>
</dbReference>
<dbReference type="OrthoDB" id="9800058at2"/>
<evidence type="ECO:0000256" key="1">
    <source>
        <dbReference type="ARBA" id="ARBA00001946"/>
    </source>
</evidence>
<dbReference type="SFLD" id="SFLDG01129">
    <property type="entry name" value="C1.5:_HAD__Beta-PGM__Phosphata"/>
    <property type="match status" value="1"/>
</dbReference>
<evidence type="ECO:0000256" key="4">
    <source>
        <dbReference type="ARBA" id="ARBA00022842"/>
    </source>
</evidence>
<dbReference type="InterPro" id="IPR036412">
    <property type="entry name" value="HAD-like_sf"/>
</dbReference>
<comment type="cofactor">
    <cofactor evidence="1">
        <name>Mg(2+)</name>
        <dbReference type="ChEBI" id="CHEBI:18420"/>
    </cofactor>
</comment>
<dbReference type="Pfam" id="PF00702">
    <property type="entry name" value="Hydrolase"/>
    <property type="match status" value="1"/>
</dbReference>
<evidence type="ECO:0000256" key="2">
    <source>
        <dbReference type="ARBA" id="ARBA00006171"/>
    </source>
</evidence>
<proteinExistence type="inferred from homology"/>
<accession>A0A454JEL6</accession>
<dbReference type="SUPFAM" id="SSF56784">
    <property type="entry name" value="HAD-like"/>
    <property type="match status" value="1"/>
</dbReference>
<dbReference type="Gene3D" id="1.10.150.240">
    <property type="entry name" value="Putative phosphatase, domain 2"/>
    <property type="match status" value="1"/>
</dbReference>
<keyword evidence="6" id="KW-1185">Reference proteome</keyword>
<sequence>MSQTFTHLISDCDGVLLDTEAIAFEVLQRELATSLPGIDVAAAILPRLGLTLDALLADIARHHPLSLSATDIERLRDTVEGEVAERLQLIPGVAAAMAAVPLPRAVVSNSAGHRVRAALDQTGLAPLFENRVFCADEVGAAKPDPALYLAASQAFGVAPQHCLVVEDSVTGVRAAVAAGMTVLGFTGAGHVADGQADKLLACGACTTFDDMQRLPELVALLRQHHQQ</sequence>
<evidence type="ECO:0000256" key="3">
    <source>
        <dbReference type="ARBA" id="ARBA00022723"/>
    </source>
</evidence>
<dbReference type="InterPro" id="IPR051600">
    <property type="entry name" value="Beta-PGM-like"/>
</dbReference>
<dbReference type="InterPro" id="IPR023214">
    <property type="entry name" value="HAD_sf"/>
</dbReference>
<dbReference type="InterPro" id="IPR006439">
    <property type="entry name" value="HAD-SF_hydro_IA"/>
</dbReference>
<keyword evidence="4" id="KW-0460">Magnesium</keyword>
<evidence type="ECO:0000313" key="6">
    <source>
        <dbReference type="Proteomes" id="UP000274139"/>
    </source>
</evidence>
<dbReference type="RefSeq" id="WP_103525913.1">
    <property type="nucleotide sequence ID" value="NZ_JAIZDC010000001.1"/>
</dbReference>
<keyword evidence="3" id="KW-0479">Metal-binding</keyword>
<comment type="caution">
    <text evidence="5">The sequence shown here is derived from an EMBL/GenBank/DDBJ whole genome shotgun (WGS) entry which is preliminary data.</text>
</comment>
<protein>
    <submittedName>
        <fullName evidence="5">HAD family hydrolase</fullName>
    </submittedName>
</protein>
<reference evidence="5 6" key="1">
    <citation type="submission" date="2018-10" db="EMBL/GenBank/DDBJ databases">
        <title>Draft genome sequence of Aquitalea MWU14-2217 isolated from a wild cranberry bog in Provincetown, Massachusetts.</title>
        <authorList>
            <person name="Ebadzadsahrai G."/>
            <person name="Soby S."/>
        </authorList>
    </citation>
    <scope>NUCLEOTIDE SEQUENCE [LARGE SCALE GENOMIC DNA]</scope>
    <source>
        <strain evidence="5 6">MWU14-2217</strain>
    </source>
</reference>
<dbReference type="EMBL" id="RFAR01000078">
    <property type="protein sequence ID" value="RMC93584.1"/>
    <property type="molecule type" value="Genomic_DNA"/>
</dbReference>
<dbReference type="InterPro" id="IPR023198">
    <property type="entry name" value="PGP-like_dom2"/>
</dbReference>
<dbReference type="AlphaFoldDB" id="A0A454JEL6"/>
<keyword evidence="5" id="KW-0378">Hydrolase</keyword>
<dbReference type="Gene3D" id="3.40.50.1000">
    <property type="entry name" value="HAD superfamily/HAD-like"/>
    <property type="match status" value="1"/>
</dbReference>
<name>A0A454JEL6_9NEIS</name>
<evidence type="ECO:0000313" key="5">
    <source>
        <dbReference type="EMBL" id="RMC93584.1"/>
    </source>
</evidence>
<gene>
    <name evidence="5" type="ORF">EAY64_16900</name>
</gene>
<dbReference type="Proteomes" id="UP000274139">
    <property type="component" value="Unassembled WGS sequence"/>
</dbReference>
<dbReference type="GO" id="GO:0046872">
    <property type="term" value="F:metal ion binding"/>
    <property type="evidence" value="ECO:0007669"/>
    <property type="project" value="UniProtKB-KW"/>
</dbReference>
<dbReference type="GO" id="GO:0016787">
    <property type="term" value="F:hydrolase activity"/>
    <property type="evidence" value="ECO:0007669"/>
    <property type="project" value="UniProtKB-KW"/>
</dbReference>
<dbReference type="PANTHER" id="PTHR46193">
    <property type="entry name" value="6-PHOSPHOGLUCONATE PHOSPHATASE"/>
    <property type="match status" value="1"/>
</dbReference>